<protein>
    <submittedName>
        <fullName evidence="6">Peptide chain release factor N(5)-glutamine methyltransferase</fullName>
    </submittedName>
</protein>
<dbReference type="InterPro" id="IPR019874">
    <property type="entry name" value="RF_methyltr_PrmC"/>
</dbReference>
<organism evidence="6 7">
    <name type="scientific">Candidatus Falkowbacteria bacterium CG02_land_8_20_14_3_00_36_14</name>
    <dbReference type="NCBI Taxonomy" id="1974560"/>
    <lineage>
        <taxon>Bacteria</taxon>
        <taxon>Candidatus Falkowiibacteriota</taxon>
    </lineage>
</organism>
<dbReference type="Pfam" id="PF13847">
    <property type="entry name" value="Methyltransf_31"/>
    <property type="match status" value="1"/>
</dbReference>
<dbReference type="InterPro" id="IPR004556">
    <property type="entry name" value="HemK-like"/>
</dbReference>
<dbReference type="EMBL" id="PETS01000052">
    <property type="protein sequence ID" value="PIV51628.1"/>
    <property type="molecule type" value="Genomic_DNA"/>
</dbReference>
<dbReference type="Gene3D" id="1.10.8.10">
    <property type="entry name" value="DNA helicase RuvA subunit, C-terminal domain"/>
    <property type="match status" value="1"/>
</dbReference>
<gene>
    <name evidence="6" type="primary">prmC</name>
    <name evidence="6" type="ORF">COS18_02370</name>
</gene>
<evidence type="ECO:0000256" key="1">
    <source>
        <dbReference type="ARBA" id="ARBA00022603"/>
    </source>
</evidence>
<dbReference type="InterPro" id="IPR029063">
    <property type="entry name" value="SAM-dependent_MTases_sf"/>
</dbReference>
<feature type="domain" description="Methyltransferase" evidence="4">
    <location>
        <begin position="109"/>
        <end position="181"/>
    </location>
</feature>
<reference evidence="7" key="1">
    <citation type="submission" date="2017-09" db="EMBL/GenBank/DDBJ databases">
        <title>Depth-based differentiation of microbial function through sediment-hosted aquifers and enrichment of novel symbionts in the deep terrestrial subsurface.</title>
        <authorList>
            <person name="Probst A.J."/>
            <person name="Ladd B."/>
            <person name="Jarett J.K."/>
            <person name="Geller-Mcgrath D.E."/>
            <person name="Sieber C.M.K."/>
            <person name="Emerson J.B."/>
            <person name="Anantharaman K."/>
            <person name="Thomas B.C."/>
            <person name="Malmstrom R."/>
            <person name="Stieglmeier M."/>
            <person name="Klingl A."/>
            <person name="Woyke T."/>
            <person name="Ryan C.M."/>
            <person name="Banfield J.F."/>
        </authorList>
    </citation>
    <scope>NUCLEOTIDE SEQUENCE [LARGE SCALE GENOMIC DNA]</scope>
</reference>
<evidence type="ECO:0000256" key="3">
    <source>
        <dbReference type="ARBA" id="ARBA00022691"/>
    </source>
</evidence>
<dbReference type="CDD" id="cd02440">
    <property type="entry name" value="AdoMet_MTases"/>
    <property type="match status" value="1"/>
</dbReference>
<dbReference type="NCBIfam" id="TIGR03534">
    <property type="entry name" value="RF_mod_PrmC"/>
    <property type="match status" value="1"/>
</dbReference>
<comment type="caution">
    <text evidence="6">The sequence shown here is derived from an EMBL/GenBank/DDBJ whole genome shotgun (WGS) entry which is preliminary data.</text>
</comment>
<evidence type="ECO:0000256" key="2">
    <source>
        <dbReference type="ARBA" id="ARBA00022679"/>
    </source>
</evidence>
<dbReference type="PANTHER" id="PTHR18895:SF74">
    <property type="entry name" value="MTRF1L RELEASE FACTOR GLUTAMINE METHYLTRANSFERASE"/>
    <property type="match status" value="1"/>
</dbReference>
<dbReference type="InterPro" id="IPR040758">
    <property type="entry name" value="PrmC_N"/>
</dbReference>
<evidence type="ECO:0000259" key="4">
    <source>
        <dbReference type="Pfam" id="PF13847"/>
    </source>
</evidence>
<proteinExistence type="predicted"/>
<dbReference type="NCBIfam" id="TIGR00536">
    <property type="entry name" value="hemK_fam"/>
    <property type="match status" value="1"/>
</dbReference>
<dbReference type="Proteomes" id="UP000228896">
    <property type="component" value="Unassembled WGS sequence"/>
</dbReference>
<keyword evidence="1 6" id="KW-0489">Methyltransferase</keyword>
<dbReference type="SUPFAM" id="SSF53335">
    <property type="entry name" value="S-adenosyl-L-methionine-dependent methyltransferases"/>
    <property type="match status" value="1"/>
</dbReference>
<keyword evidence="3" id="KW-0949">S-adenosyl-L-methionine</keyword>
<name>A0A2M7DPG9_9BACT</name>
<dbReference type="Pfam" id="PF17827">
    <property type="entry name" value="PrmC_N"/>
    <property type="match status" value="1"/>
</dbReference>
<keyword evidence="2 6" id="KW-0808">Transferase</keyword>
<evidence type="ECO:0000259" key="5">
    <source>
        <dbReference type="Pfam" id="PF17827"/>
    </source>
</evidence>
<dbReference type="InterPro" id="IPR050320">
    <property type="entry name" value="N5-glutamine_MTase"/>
</dbReference>
<dbReference type="AlphaFoldDB" id="A0A2M7DPG9"/>
<evidence type="ECO:0000313" key="6">
    <source>
        <dbReference type="EMBL" id="PIV51628.1"/>
    </source>
</evidence>
<dbReference type="GO" id="GO:0032259">
    <property type="term" value="P:methylation"/>
    <property type="evidence" value="ECO:0007669"/>
    <property type="project" value="UniProtKB-KW"/>
</dbReference>
<dbReference type="GO" id="GO:0008276">
    <property type="term" value="F:protein methyltransferase activity"/>
    <property type="evidence" value="ECO:0007669"/>
    <property type="project" value="InterPro"/>
</dbReference>
<dbReference type="Gene3D" id="3.40.50.150">
    <property type="entry name" value="Vaccinia Virus protein VP39"/>
    <property type="match status" value="1"/>
</dbReference>
<accession>A0A2M7DPG9</accession>
<dbReference type="PANTHER" id="PTHR18895">
    <property type="entry name" value="HEMK METHYLTRANSFERASE"/>
    <property type="match status" value="1"/>
</dbReference>
<evidence type="ECO:0000313" key="7">
    <source>
        <dbReference type="Proteomes" id="UP000228896"/>
    </source>
</evidence>
<dbReference type="InterPro" id="IPR025714">
    <property type="entry name" value="Methyltranfer_dom"/>
</dbReference>
<feature type="domain" description="Release factor glutamine methyltransferase N-terminal" evidence="5">
    <location>
        <begin position="18"/>
        <end position="69"/>
    </location>
</feature>
<sequence>MSNIEKLKKTYLKKLNADDLDLIIALVIKKGRSFVISHPEYTLSEYQSSKINLLIKRRVNNEPYAYLNGKKEFYGLNFFVNKNTLIPRPETELMVDNAINILNNKETYKNTALIDMGTGSGCIIIALADYIYHKSPIKYFTKIKKMYAIDISLPALAIAKKNATLHKLNTKIKFLKGNLLEPIIDHVRYLNPLKNSNLHLIITANLPYLTYSQFKKAPSIQSEPKIALLAGQDGLKYYKKLFKQIKFLRRINKNLRLSLLCEIDSGQLKKIKTIIKKKIPQINLQIKKDLRGLDRLIIIEF</sequence>